<proteinExistence type="predicted"/>
<evidence type="ECO:0000256" key="1">
    <source>
        <dbReference type="SAM" id="Phobius"/>
    </source>
</evidence>
<accession>A0A1H1TK74</accession>
<gene>
    <name evidence="2" type="ORF">SAMN04489743_0432</name>
</gene>
<evidence type="ECO:0000313" key="2">
    <source>
        <dbReference type="EMBL" id="SDS60653.1"/>
    </source>
</evidence>
<evidence type="ECO:0000313" key="3">
    <source>
        <dbReference type="Proteomes" id="UP000198751"/>
    </source>
</evidence>
<reference evidence="3" key="1">
    <citation type="submission" date="2016-10" db="EMBL/GenBank/DDBJ databases">
        <authorList>
            <person name="Varghese N."/>
            <person name="Submissions S."/>
        </authorList>
    </citation>
    <scope>NUCLEOTIDE SEQUENCE [LARGE SCALE GENOMIC DNA]</scope>
    <source>
        <strain evidence="3">IMMIB L-1606</strain>
    </source>
</reference>
<name>A0A1H1TK74_9MICC</name>
<protein>
    <submittedName>
        <fullName evidence="2">Uncharacterized protein</fullName>
    </submittedName>
</protein>
<keyword evidence="1" id="KW-1133">Transmembrane helix</keyword>
<feature type="transmembrane region" description="Helical" evidence="1">
    <location>
        <begin position="36"/>
        <end position="54"/>
    </location>
</feature>
<keyword evidence="3" id="KW-1185">Reference proteome</keyword>
<dbReference type="EMBL" id="LT629779">
    <property type="protein sequence ID" value="SDS60653.1"/>
    <property type="molecule type" value="Genomic_DNA"/>
</dbReference>
<keyword evidence="1" id="KW-0472">Membrane</keyword>
<dbReference type="AlphaFoldDB" id="A0A1H1TK74"/>
<sequence length="182" mass="20305">MTEKRRRLYLVLLLVGGGGAYFLYELLSGEPSDLAAIGTLIFLGAVSLMLIVLVRQRRRSSQRLAQRGQIECYIRRPDAPQGDRYRKWNIGLVTADQGVLTFQPVLGRTRIARGDPFDIRVMATTGSRYPATKWDKFNRLEANAIVLPVNTVDGPLEIAGQTNTLDNIEAFLTGKESRGPRT</sequence>
<organism evidence="2 3">
    <name type="scientific">Pseudarthrobacter equi</name>
    <dbReference type="NCBI Taxonomy" id="728066"/>
    <lineage>
        <taxon>Bacteria</taxon>
        <taxon>Bacillati</taxon>
        <taxon>Actinomycetota</taxon>
        <taxon>Actinomycetes</taxon>
        <taxon>Micrococcales</taxon>
        <taxon>Micrococcaceae</taxon>
        <taxon>Pseudarthrobacter</taxon>
    </lineage>
</organism>
<feature type="transmembrane region" description="Helical" evidence="1">
    <location>
        <begin position="7"/>
        <end position="24"/>
    </location>
</feature>
<keyword evidence="1" id="KW-0812">Transmembrane</keyword>
<dbReference type="Proteomes" id="UP000198751">
    <property type="component" value="Chromosome I"/>
</dbReference>